<dbReference type="Proteomes" id="UP001301958">
    <property type="component" value="Unassembled WGS sequence"/>
</dbReference>
<accession>A0AAN6YKP6</accession>
<reference evidence="1" key="1">
    <citation type="journal article" date="2023" name="Mol. Phylogenet. Evol.">
        <title>Genome-scale phylogeny and comparative genomics of the fungal order Sordariales.</title>
        <authorList>
            <person name="Hensen N."/>
            <person name="Bonometti L."/>
            <person name="Westerberg I."/>
            <person name="Brannstrom I.O."/>
            <person name="Guillou S."/>
            <person name="Cros-Aarteil S."/>
            <person name="Calhoun S."/>
            <person name="Haridas S."/>
            <person name="Kuo A."/>
            <person name="Mondo S."/>
            <person name="Pangilinan J."/>
            <person name="Riley R."/>
            <person name="LaButti K."/>
            <person name="Andreopoulos B."/>
            <person name="Lipzen A."/>
            <person name="Chen C."/>
            <person name="Yan M."/>
            <person name="Daum C."/>
            <person name="Ng V."/>
            <person name="Clum A."/>
            <person name="Steindorff A."/>
            <person name="Ohm R.A."/>
            <person name="Martin F."/>
            <person name="Silar P."/>
            <person name="Natvig D.O."/>
            <person name="Lalanne C."/>
            <person name="Gautier V."/>
            <person name="Ament-Velasquez S.L."/>
            <person name="Kruys A."/>
            <person name="Hutchinson M.I."/>
            <person name="Powell A.J."/>
            <person name="Barry K."/>
            <person name="Miller A.N."/>
            <person name="Grigoriev I.V."/>
            <person name="Debuchy R."/>
            <person name="Gladieux P."/>
            <person name="Hiltunen Thoren M."/>
            <person name="Johannesson H."/>
        </authorList>
    </citation>
    <scope>NUCLEOTIDE SEQUENCE</scope>
    <source>
        <strain evidence="1">CBS 990.96</strain>
    </source>
</reference>
<reference evidence="1" key="2">
    <citation type="submission" date="2023-05" db="EMBL/GenBank/DDBJ databases">
        <authorList>
            <consortium name="Lawrence Berkeley National Laboratory"/>
            <person name="Steindorff A."/>
            <person name="Hensen N."/>
            <person name="Bonometti L."/>
            <person name="Westerberg I."/>
            <person name="Brannstrom I.O."/>
            <person name="Guillou S."/>
            <person name="Cros-Aarteil S."/>
            <person name="Calhoun S."/>
            <person name="Haridas S."/>
            <person name="Kuo A."/>
            <person name="Mondo S."/>
            <person name="Pangilinan J."/>
            <person name="Riley R."/>
            <person name="Labutti K."/>
            <person name="Andreopoulos B."/>
            <person name="Lipzen A."/>
            <person name="Chen C."/>
            <person name="Yanf M."/>
            <person name="Daum C."/>
            <person name="Ng V."/>
            <person name="Clum A."/>
            <person name="Ohm R."/>
            <person name="Martin F."/>
            <person name="Silar P."/>
            <person name="Natvig D."/>
            <person name="Lalanne C."/>
            <person name="Gautier V."/>
            <person name="Ament-Velasquez S.L."/>
            <person name="Kruys A."/>
            <person name="Hutchinson M.I."/>
            <person name="Powell A.J."/>
            <person name="Barry K."/>
            <person name="Miller A.N."/>
            <person name="Grigoriev I.V."/>
            <person name="Debuchy R."/>
            <person name="Gladieux P."/>
            <person name="Thoren M.H."/>
            <person name="Johannesson H."/>
        </authorList>
    </citation>
    <scope>NUCLEOTIDE SEQUENCE</scope>
    <source>
        <strain evidence="1">CBS 990.96</strain>
    </source>
</reference>
<protein>
    <submittedName>
        <fullName evidence="1">Uncharacterized protein</fullName>
    </submittedName>
</protein>
<name>A0AAN6YKP6_9PEZI</name>
<sequence length="325" mass="37615">MQRRMPRMGTATSFNLGVYKLPVPTPPLNSQLTIKTLKTTTMCLRISLHFTCHQKGCRSQGRSTVDFVHVRRCEDYPEVTTACMAKRLQLPQHKFLPISCWDHLLPEIHDVRREWVEAVVTFERTKGIPKFDEVDRETRRYVSEYGASRLACLYHHWLTVVRYYAIFGPNTKDNVAFPKCSLSDEYCSQMRTAIEIWQSDNPQVGTVSGIPEGSFEELQSPAFKRFFCHWRTHGPNKNEQYPAGTVDFPLYPGDPMYQIGVGGQTWGKHFKSFEFPRGPAAPLSGVVHRYFAHLDRKYSDYGSYGILQPSSWYGEHQWSDCQRRD</sequence>
<proteinExistence type="predicted"/>
<dbReference type="AlphaFoldDB" id="A0AAN6YKP6"/>
<dbReference type="EMBL" id="MU865589">
    <property type="protein sequence ID" value="KAK4221074.1"/>
    <property type="molecule type" value="Genomic_DNA"/>
</dbReference>
<evidence type="ECO:0000313" key="2">
    <source>
        <dbReference type="Proteomes" id="UP001301958"/>
    </source>
</evidence>
<organism evidence="1 2">
    <name type="scientific">Podospora fimiseda</name>
    <dbReference type="NCBI Taxonomy" id="252190"/>
    <lineage>
        <taxon>Eukaryota</taxon>
        <taxon>Fungi</taxon>
        <taxon>Dikarya</taxon>
        <taxon>Ascomycota</taxon>
        <taxon>Pezizomycotina</taxon>
        <taxon>Sordariomycetes</taxon>
        <taxon>Sordariomycetidae</taxon>
        <taxon>Sordariales</taxon>
        <taxon>Podosporaceae</taxon>
        <taxon>Podospora</taxon>
    </lineage>
</organism>
<comment type="caution">
    <text evidence="1">The sequence shown here is derived from an EMBL/GenBank/DDBJ whole genome shotgun (WGS) entry which is preliminary data.</text>
</comment>
<keyword evidence="2" id="KW-1185">Reference proteome</keyword>
<evidence type="ECO:0000313" key="1">
    <source>
        <dbReference type="EMBL" id="KAK4221074.1"/>
    </source>
</evidence>
<gene>
    <name evidence="1" type="ORF">QBC38DRAFT_492792</name>
</gene>